<dbReference type="Pfam" id="PF07992">
    <property type="entry name" value="Pyr_redox_2"/>
    <property type="match status" value="1"/>
</dbReference>
<dbReference type="InterPro" id="IPR016156">
    <property type="entry name" value="FAD/NAD-linked_Rdtase_dimer_sf"/>
</dbReference>
<dbReference type="PANTHER" id="PTHR43014:SF4">
    <property type="entry name" value="PYRIDINE NUCLEOTIDE-DISULFIDE OXIDOREDUCTASE RCLA-RELATED"/>
    <property type="match status" value="1"/>
</dbReference>
<protein>
    <submittedName>
        <fullName evidence="10">Pyridine nucleotide-disulfide oxidoreductase</fullName>
    </submittedName>
</protein>
<feature type="binding site" evidence="6">
    <location>
        <position position="75"/>
    </location>
    <ligand>
        <name>FAD</name>
        <dbReference type="ChEBI" id="CHEBI:57692"/>
    </ligand>
</feature>
<dbReference type="InterPro" id="IPR036188">
    <property type="entry name" value="FAD/NAD-bd_sf"/>
</dbReference>
<feature type="binding site" evidence="6">
    <location>
        <position position="330"/>
    </location>
    <ligand>
        <name>FAD</name>
        <dbReference type="ChEBI" id="CHEBI:57692"/>
    </ligand>
</feature>
<keyword evidence="3 6" id="KW-0274">FAD</keyword>
<keyword evidence="6" id="KW-0520">NAD</keyword>
<feature type="disulfide bond" description="Redox-active" evidence="7">
    <location>
        <begin position="66"/>
        <end position="71"/>
    </location>
</feature>
<evidence type="ECO:0000313" key="11">
    <source>
        <dbReference type="Proteomes" id="UP000004633"/>
    </source>
</evidence>
<organism evidence="10 11">
    <name type="scientific">Selenomonas artemidis F0399</name>
    <dbReference type="NCBI Taxonomy" id="749551"/>
    <lineage>
        <taxon>Bacteria</taxon>
        <taxon>Bacillati</taxon>
        <taxon>Bacillota</taxon>
        <taxon>Negativicutes</taxon>
        <taxon>Selenomonadales</taxon>
        <taxon>Selenomonadaceae</taxon>
        <taxon>Selenomonas</taxon>
    </lineage>
</organism>
<accession>E7N384</accession>
<dbReference type="InterPro" id="IPR023753">
    <property type="entry name" value="FAD/NAD-binding_dom"/>
</dbReference>
<dbReference type="SUPFAM" id="SSF55424">
    <property type="entry name" value="FAD/NAD-linked reductases, dimerisation (C-terminal) domain"/>
    <property type="match status" value="1"/>
</dbReference>
<sequence>MIQAGGSEPHIMNDRNGDPIMANEINVQNLIIGFGKAGKTLAGFLAKRGEKTALVERSKQRYGGTCINVACIPSKSLEYSARLSAAEGGSFEEKARRYAAAIAEKRRLTAMLRQKNYDKVASTGADILDGEARFIDAHTVCVTADDGTETQVHAGRIFINTGALPITPAIPGAAESTRCHTSETMMELDTLPRRLVIIGGGYIGLEFASYYANFGSEVTVVQHGADFIPREDAEVAARVKASLKARSITVLTDAAPQRIEDNAAETTVVVQTSVGEQSISADAVLLATGRKPNTEGLELAAAGIDVTPRGAVAVDAHLQTNVPHIWAMGDVTGGLQFTYISLDDFRIVRDQLAGAGARTTENRGAVPYTVFLDPPLSRVGMTEDEARAAGYDVRVLKLEAAAVPKAQVLRNPVGLLKAIVDTKTDKVLGAHFFCPGSEEMINLMKLAIDAGITAHTLGQSIYNHPTMSEALNDLFV</sequence>
<dbReference type="Pfam" id="PF02852">
    <property type="entry name" value="Pyr_redox_dim"/>
    <property type="match status" value="1"/>
</dbReference>
<feature type="binding site" evidence="6">
    <location>
        <position position="289"/>
    </location>
    <ligand>
        <name>NAD(+)</name>
        <dbReference type="ChEBI" id="CHEBI:57540"/>
    </ligand>
</feature>
<feature type="domain" description="FAD/NAD(P)-binding" evidence="9">
    <location>
        <begin position="30"/>
        <end position="339"/>
    </location>
</feature>
<evidence type="ECO:0000259" key="8">
    <source>
        <dbReference type="Pfam" id="PF02852"/>
    </source>
</evidence>
<comment type="cofactor">
    <cofactor evidence="6">
        <name>FAD</name>
        <dbReference type="ChEBI" id="CHEBI:57692"/>
    </cofactor>
    <text evidence="6">Binds 1 FAD per subunit.</text>
</comment>
<dbReference type="PRINTS" id="PR00368">
    <property type="entry name" value="FADPNR"/>
</dbReference>
<evidence type="ECO:0000313" key="10">
    <source>
        <dbReference type="EMBL" id="EFW29359.1"/>
    </source>
</evidence>
<dbReference type="PRINTS" id="PR00411">
    <property type="entry name" value="PNDRDTASEI"/>
</dbReference>
<feature type="binding site" evidence="6">
    <location>
        <begin position="199"/>
        <end position="206"/>
    </location>
    <ligand>
        <name>NAD(+)</name>
        <dbReference type="ChEBI" id="CHEBI:57540"/>
    </ligand>
</feature>
<evidence type="ECO:0000256" key="6">
    <source>
        <dbReference type="PIRSR" id="PIRSR000350-3"/>
    </source>
</evidence>
<keyword evidence="6" id="KW-0547">Nucleotide-binding</keyword>
<dbReference type="Proteomes" id="UP000004633">
    <property type="component" value="Unassembled WGS sequence"/>
</dbReference>
<comment type="similarity">
    <text evidence="1">Belongs to the class-I pyridine nucleotide-disulfide oxidoreductase family.</text>
</comment>
<keyword evidence="4" id="KW-0560">Oxidoreductase</keyword>
<dbReference type="PIRSF" id="PIRSF000350">
    <property type="entry name" value="Mercury_reductase_MerA"/>
    <property type="match status" value="1"/>
</dbReference>
<dbReference type="PANTHER" id="PTHR43014">
    <property type="entry name" value="MERCURIC REDUCTASE"/>
    <property type="match status" value="1"/>
</dbReference>
<feature type="active site" description="Proton acceptor" evidence="5">
    <location>
        <position position="464"/>
    </location>
</feature>
<evidence type="ECO:0000256" key="1">
    <source>
        <dbReference type="ARBA" id="ARBA00007532"/>
    </source>
</evidence>
<evidence type="ECO:0000256" key="5">
    <source>
        <dbReference type="PIRSR" id="PIRSR000350-2"/>
    </source>
</evidence>
<evidence type="ECO:0000256" key="2">
    <source>
        <dbReference type="ARBA" id="ARBA00022630"/>
    </source>
</evidence>
<dbReference type="InterPro" id="IPR004099">
    <property type="entry name" value="Pyr_nucl-diS_OxRdtase_dimer"/>
</dbReference>
<name>E7N384_9FIRM</name>
<dbReference type="HOGENOM" id="CLU_016755_1_2_9"/>
<proteinExistence type="inferred from homology"/>
<dbReference type="Gene3D" id="3.30.390.30">
    <property type="match status" value="1"/>
</dbReference>
<dbReference type="FunFam" id="3.30.390.30:FF:000001">
    <property type="entry name" value="Dihydrolipoyl dehydrogenase"/>
    <property type="match status" value="1"/>
</dbReference>
<dbReference type="InterPro" id="IPR001100">
    <property type="entry name" value="Pyr_nuc-diS_OxRdtase"/>
</dbReference>
<evidence type="ECO:0000256" key="7">
    <source>
        <dbReference type="PIRSR" id="PIRSR000350-4"/>
    </source>
</evidence>
<dbReference type="GO" id="GO:0050660">
    <property type="term" value="F:flavin adenine dinucleotide binding"/>
    <property type="evidence" value="ECO:0007669"/>
    <property type="project" value="TreeGrafter"/>
</dbReference>
<keyword evidence="2" id="KW-0285">Flavoprotein</keyword>
<keyword evidence="11" id="KW-1185">Reference proteome</keyword>
<evidence type="ECO:0000256" key="4">
    <source>
        <dbReference type="ARBA" id="ARBA00023002"/>
    </source>
</evidence>
<dbReference type="EMBL" id="AECV01000025">
    <property type="protein sequence ID" value="EFW29359.1"/>
    <property type="molecule type" value="Genomic_DNA"/>
</dbReference>
<dbReference type="GO" id="GO:0003955">
    <property type="term" value="F:NAD(P)H dehydrogenase (quinone) activity"/>
    <property type="evidence" value="ECO:0007669"/>
    <property type="project" value="TreeGrafter"/>
</dbReference>
<comment type="caution">
    <text evidence="10">The sequence shown here is derived from an EMBL/GenBank/DDBJ whole genome shotgun (WGS) entry which is preliminary data.</text>
</comment>
<dbReference type="Gene3D" id="3.50.50.60">
    <property type="entry name" value="FAD/NAD(P)-binding domain"/>
    <property type="match status" value="2"/>
</dbReference>
<dbReference type="STRING" id="749551.HMPREF9555_01459"/>
<dbReference type="SUPFAM" id="SSF51905">
    <property type="entry name" value="FAD/NAD(P)-binding domain"/>
    <property type="match status" value="1"/>
</dbReference>
<evidence type="ECO:0000256" key="3">
    <source>
        <dbReference type="ARBA" id="ARBA00022827"/>
    </source>
</evidence>
<feature type="domain" description="Pyridine nucleotide-disulphide oxidoreductase dimerisation" evidence="8">
    <location>
        <begin position="366"/>
        <end position="473"/>
    </location>
</feature>
<evidence type="ECO:0000259" key="9">
    <source>
        <dbReference type="Pfam" id="PF07992"/>
    </source>
</evidence>
<dbReference type="AlphaFoldDB" id="E7N384"/>
<gene>
    <name evidence="10" type="ORF">HMPREF9555_01459</name>
</gene>
<reference evidence="10 11" key="1">
    <citation type="submission" date="2010-08" db="EMBL/GenBank/DDBJ databases">
        <authorList>
            <person name="Weinstock G."/>
            <person name="Sodergren E."/>
            <person name="Clifton S."/>
            <person name="Fulton L."/>
            <person name="Fulton B."/>
            <person name="Courtney L."/>
            <person name="Fronick C."/>
            <person name="Harrison M."/>
            <person name="Strong C."/>
            <person name="Farmer C."/>
            <person name="Delahaunty K."/>
            <person name="Markovic C."/>
            <person name="Hall O."/>
            <person name="Minx P."/>
            <person name="Tomlinson C."/>
            <person name="Mitreva M."/>
            <person name="Hou S."/>
            <person name="Chen J."/>
            <person name="Wollam A."/>
            <person name="Pepin K.H."/>
            <person name="Johnson M."/>
            <person name="Bhonagiri V."/>
            <person name="Zhang X."/>
            <person name="Suruliraj S."/>
            <person name="Warren W."/>
            <person name="Chinwalla A."/>
            <person name="Mardis E.R."/>
            <person name="Wilson R.K."/>
        </authorList>
    </citation>
    <scope>NUCLEOTIDE SEQUENCE [LARGE SCALE GENOMIC DNA]</scope>
    <source>
        <strain evidence="10 11">F0399</strain>
    </source>
</reference>